<evidence type="ECO:0000313" key="2">
    <source>
        <dbReference type="EMBL" id="MBW0540070.1"/>
    </source>
</evidence>
<evidence type="ECO:0000313" key="3">
    <source>
        <dbReference type="Proteomes" id="UP000765509"/>
    </source>
</evidence>
<proteinExistence type="predicted"/>
<protein>
    <submittedName>
        <fullName evidence="2">Uncharacterized protein</fullName>
    </submittedName>
</protein>
<gene>
    <name evidence="2" type="ORF">O181_079785</name>
</gene>
<sequence>MRFNHLTEDFDKRIVLKDGGTYLFPNFQRIPTEGPKSVKELVRHFVKEQEDFTKKMMEKLNPPPKKQETTLIEERKGEKATTIAQIEEWRNWKPPQISPENGNLQINIGLRQTRKRASRQESQSQTQQEDKNETHKPFKKKMPGSYHEENEAEEEIRVLIPIK</sequence>
<dbReference type="AlphaFoldDB" id="A0A9Q3II96"/>
<feature type="region of interest" description="Disordered" evidence="1">
    <location>
        <begin position="93"/>
        <end position="163"/>
    </location>
</feature>
<dbReference type="Proteomes" id="UP000765509">
    <property type="component" value="Unassembled WGS sequence"/>
</dbReference>
<keyword evidence="3" id="KW-1185">Reference proteome</keyword>
<organism evidence="2 3">
    <name type="scientific">Austropuccinia psidii MF-1</name>
    <dbReference type="NCBI Taxonomy" id="1389203"/>
    <lineage>
        <taxon>Eukaryota</taxon>
        <taxon>Fungi</taxon>
        <taxon>Dikarya</taxon>
        <taxon>Basidiomycota</taxon>
        <taxon>Pucciniomycotina</taxon>
        <taxon>Pucciniomycetes</taxon>
        <taxon>Pucciniales</taxon>
        <taxon>Sphaerophragmiaceae</taxon>
        <taxon>Austropuccinia</taxon>
    </lineage>
</organism>
<reference evidence="2" key="1">
    <citation type="submission" date="2021-03" db="EMBL/GenBank/DDBJ databases">
        <title>Draft genome sequence of rust myrtle Austropuccinia psidii MF-1, a brazilian biotype.</title>
        <authorList>
            <person name="Quecine M.C."/>
            <person name="Pachon D.M.R."/>
            <person name="Bonatelli M.L."/>
            <person name="Correr F.H."/>
            <person name="Franceschini L.M."/>
            <person name="Leite T.F."/>
            <person name="Margarido G.R.A."/>
            <person name="Almeida C.A."/>
            <person name="Ferrarezi J.A."/>
            <person name="Labate C.A."/>
        </authorList>
    </citation>
    <scope>NUCLEOTIDE SEQUENCE</scope>
    <source>
        <strain evidence="2">MF-1</strain>
    </source>
</reference>
<name>A0A9Q3II96_9BASI</name>
<evidence type="ECO:0000256" key="1">
    <source>
        <dbReference type="SAM" id="MobiDB-lite"/>
    </source>
</evidence>
<accession>A0A9Q3II96</accession>
<comment type="caution">
    <text evidence="2">The sequence shown here is derived from an EMBL/GenBank/DDBJ whole genome shotgun (WGS) entry which is preliminary data.</text>
</comment>
<dbReference type="EMBL" id="AVOT02044705">
    <property type="protein sequence ID" value="MBW0540070.1"/>
    <property type="molecule type" value="Genomic_DNA"/>
</dbReference>